<dbReference type="FunFam" id="2.20.25.90:FF:000006">
    <property type="entry name" value="Formate dehydrogenase alpha subunit"/>
    <property type="match status" value="1"/>
</dbReference>
<evidence type="ECO:0000313" key="10">
    <source>
        <dbReference type="EMBL" id="TLE15046.1"/>
    </source>
</evidence>
<keyword evidence="4" id="KW-0004">4Fe-4S</keyword>
<evidence type="ECO:0000256" key="2">
    <source>
        <dbReference type="ARBA" id="ARBA00004196"/>
    </source>
</evidence>
<dbReference type="PANTHER" id="PTHR43598:SF1">
    <property type="entry name" value="FORMATE DEHYDROGENASE-O MAJOR SUBUNIT"/>
    <property type="match status" value="1"/>
</dbReference>
<dbReference type="Pfam" id="PF00384">
    <property type="entry name" value="Molybdopterin"/>
    <property type="match status" value="1"/>
</dbReference>
<comment type="similarity">
    <text evidence="3">Belongs to the prokaryotic molybdopterin-containing oxidoreductase family.</text>
</comment>
<dbReference type="GO" id="GO:0009055">
    <property type="term" value="F:electron transfer activity"/>
    <property type="evidence" value="ECO:0007669"/>
    <property type="project" value="TreeGrafter"/>
</dbReference>
<proteinExistence type="inferred from homology"/>
<evidence type="ECO:0000256" key="5">
    <source>
        <dbReference type="ARBA" id="ARBA00022723"/>
    </source>
</evidence>
<dbReference type="AlphaFoldDB" id="A0A4U8UDP3"/>
<name>A0A4U8UDP3_9HELI</name>
<evidence type="ECO:0000256" key="7">
    <source>
        <dbReference type="ARBA" id="ARBA00023004"/>
    </source>
</evidence>
<dbReference type="EMBL" id="JRPC02000018">
    <property type="protein sequence ID" value="TLE15046.1"/>
    <property type="molecule type" value="Genomic_DNA"/>
</dbReference>
<dbReference type="Proteomes" id="UP000029920">
    <property type="component" value="Unassembled WGS sequence"/>
</dbReference>
<dbReference type="PROSITE" id="PS00551">
    <property type="entry name" value="MOLYBDOPTERIN_PROK_1"/>
    <property type="match status" value="1"/>
</dbReference>
<evidence type="ECO:0000256" key="3">
    <source>
        <dbReference type="ARBA" id="ARBA00010312"/>
    </source>
</evidence>
<evidence type="ECO:0000259" key="9">
    <source>
        <dbReference type="PROSITE" id="PS51669"/>
    </source>
</evidence>
<accession>A0A4U8UDP3</accession>
<feature type="domain" description="4Fe-4S Mo/W bis-MGD-type" evidence="9">
    <location>
        <begin position="89"/>
        <end position="145"/>
    </location>
</feature>
<dbReference type="Gene3D" id="2.20.25.90">
    <property type="entry name" value="ADC-like domains"/>
    <property type="match status" value="1"/>
</dbReference>
<dbReference type="PANTHER" id="PTHR43598">
    <property type="entry name" value="TUNGSTEN-CONTAINING FORMYLMETHANOFURAN DEHYDROGENASE 2 SUBUNIT B"/>
    <property type="match status" value="1"/>
</dbReference>
<gene>
    <name evidence="10" type="ORF">LS72_007430</name>
</gene>
<dbReference type="GO" id="GO:0051539">
    <property type="term" value="F:4 iron, 4 sulfur cluster binding"/>
    <property type="evidence" value="ECO:0007669"/>
    <property type="project" value="UniProtKB-KW"/>
</dbReference>
<dbReference type="InterPro" id="IPR006656">
    <property type="entry name" value="Mopterin_OxRdtase"/>
</dbReference>
<comment type="subcellular location">
    <subcellularLocation>
        <location evidence="2">Cell envelope</location>
    </subcellularLocation>
</comment>
<dbReference type="GO" id="GO:0030151">
    <property type="term" value="F:molybdenum ion binding"/>
    <property type="evidence" value="ECO:0007669"/>
    <property type="project" value="TreeGrafter"/>
</dbReference>
<protein>
    <recommendedName>
        <fullName evidence="9">4Fe-4S Mo/W bis-MGD-type domain-containing protein</fullName>
    </recommendedName>
</protein>
<dbReference type="Pfam" id="PF04879">
    <property type="entry name" value="Molybdop_Fe4S4"/>
    <property type="match status" value="1"/>
</dbReference>
<evidence type="ECO:0000256" key="6">
    <source>
        <dbReference type="ARBA" id="ARBA00023002"/>
    </source>
</evidence>
<reference evidence="10 11" key="1">
    <citation type="journal article" date="2014" name="Genome Announc.">
        <title>Draft genome sequences of eight enterohepatic helicobacter species isolated from both laboratory and wild rodents.</title>
        <authorList>
            <person name="Sheh A."/>
            <person name="Shen Z."/>
            <person name="Fox J.G."/>
        </authorList>
    </citation>
    <scope>NUCLEOTIDE SEQUENCE [LARGE SCALE GENOMIC DNA]</scope>
    <source>
        <strain evidence="10 11">MIT-03-7007</strain>
    </source>
</reference>
<comment type="cofactor">
    <cofactor evidence="1">
        <name>[4Fe-4S] cluster</name>
        <dbReference type="ChEBI" id="CHEBI:49883"/>
    </cofactor>
</comment>
<organism evidence="10 11">
    <name type="scientific">Helicobacter apodemus</name>
    <dbReference type="NCBI Taxonomy" id="135569"/>
    <lineage>
        <taxon>Bacteria</taxon>
        <taxon>Pseudomonadati</taxon>
        <taxon>Campylobacterota</taxon>
        <taxon>Epsilonproteobacteria</taxon>
        <taxon>Campylobacterales</taxon>
        <taxon>Helicobacteraceae</taxon>
        <taxon>Helicobacter</taxon>
    </lineage>
</organism>
<evidence type="ECO:0000313" key="11">
    <source>
        <dbReference type="Proteomes" id="UP000029920"/>
    </source>
</evidence>
<dbReference type="GO" id="GO:0016491">
    <property type="term" value="F:oxidoreductase activity"/>
    <property type="evidence" value="ECO:0007669"/>
    <property type="project" value="UniProtKB-KW"/>
</dbReference>
<keyword evidence="6" id="KW-0560">Oxidoreductase</keyword>
<dbReference type="SMART" id="SM00926">
    <property type="entry name" value="Molybdop_Fe4S4"/>
    <property type="match status" value="1"/>
</dbReference>
<comment type="caution">
    <text evidence="10">The sequence shown here is derived from an EMBL/GenBank/DDBJ whole genome shotgun (WGS) entry which is preliminary data.</text>
</comment>
<sequence>MRISYKENPLKKRFFTKRVSNGIYIILLQNNIREHKMSETMRRRNTRRAFLKMTALGSLVGASNVFGADTLKTMRSATKQELQEKYPNSQKIKTICTHCSVGCGVVAEVVDGVWVRQEVAQDHPISQGGHCCKGADLIDRARSETRLRYPLEKVNGKWQRTSWDEAMDKIASKLSAIREESGPDAVMWIGSAKISNEQAYYFRKFSAFFGTNNIDHCNRV</sequence>
<keyword evidence="11" id="KW-1185">Reference proteome</keyword>
<dbReference type="GO" id="GO:0009061">
    <property type="term" value="P:anaerobic respiration"/>
    <property type="evidence" value="ECO:0007669"/>
    <property type="project" value="TreeGrafter"/>
</dbReference>
<evidence type="ECO:0000256" key="1">
    <source>
        <dbReference type="ARBA" id="ARBA00001966"/>
    </source>
</evidence>
<keyword evidence="8" id="KW-0411">Iron-sulfur</keyword>
<dbReference type="InterPro" id="IPR006963">
    <property type="entry name" value="Mopterin_OxRdtase_4Fe-4S_dom"/>
</dbReference>
<evidence type="ECO:0000256" key="4">
    <source>
        <dbReference type="ARBA" id="ARBA00022485"/>
    </source>
</evidence>
<keyword evidence="7" id="KW-0408">Iron</keyword>
<dbReference type="Gene3D" id="3.40.50.740">
    <property type="match status" value="1"/>
</dbReference>
<dbReference type="PROSITE" id="PS51669">
    <property type="entry name" value="4FE4S_MOW_BIS_MGD"/>
    <property type="match status" value="1"/>
</dbReference>
<evidence type="ECO:0000256" key="8">
    <source>
        <dbReference type="ARBA" id="ARBA00023014"/>
    </source>
</evidence>
<dbReference type="GO" id="GO:0030313">
    <property type="term" value="C:cell envelope"/>
    <property type="evidence" value="ECO:0007669"/>
    <property type="project" value="UniProtKB-SubCell"/>
</dbReference>
<dbReference type="InterPro" id="IPR027467">
    <property type="entry name" value="MopterinOxRdtase_cofactor_BS"/>
</dbReference>
<keyword evidence="5" id="KW-0479">Metal-binding</keyword>
<dbReference type="SUPFAM" id="SSF53706">
    <property type="entry name" value="Formate dehydrogenase/DMSO reductase, domains 1-3"/>
    <property type="match status" value="1"/>
</dbReference>